<sequence>MSADTQAHSRNDNPHSNIALAPRDILITIFSYIVYAPIPNPYPEQAPIANSFDTPAWQLGQVCRYWRHISQTSPVLWSRLRLDFNESRTTPGALLRRAQELLEHSGASLVTVEINISLYCSEALGEGVARLIRDVAERIRTLWFEYRFSADTPDQQPETTRFLPFLQSPVFKDCTFSRLETLVLWPFNLSGRSKCRFDIEGHLRVDAFARCPSLRHVELRDDTLQVEFVLPYESLSVIRANAGSMNGVIHQLQQATHVDLDFRVAAHIPMPGCPQIPWHPSVLRKMTYLRVRCDNIHSSDPLRRGEWITEHTTVFTSLHTSTLRTLHIAIMTIPGLRHYVSLMPDAALGGLQELVVDCSRIVQGDPPDPLAVRYVLEKLPSLRTLRIGADFGDGALRAMIKDTSLLPKLTVLKVDVMLVFKHCGLITAFVRKRGDMLQSIQVTAWLQGMYFWRNSPYSDVTDFATDIMASKARDRWLKLCSLVHVDIKCPYDGEQTDPFFITMGLSQARTDLT</sequence>
<proteinExistence type="predicted"/>
<dbReference type="AlphaFoldDB" id="A0A0D7B8M6"/>
<dbReference type="Gene3D" id="1.20.1280.50">
    <property type="match status" value="1"/>
</dbReference>
<dbReference type="Proteomes" id="UP000054007">
    <property type="component" value="Unassembled WGS sequence"/>
</dbReference>
<organism evidence="1 2">
    <name type="scientific">Cylindrobasidium torrendii FP15055 ss-10</name>
    <dbReference type="NCBI Taxonomy" id="1314674"/>
    <lineage>
        <taxon>Eukaryota</taxon>
        <taxon>Fungi</taxon>
        <taxon>Dikarya</taxon>
        <taxon>Basidiomycota</taxon>
        <taxon>Agaricomycotina</taxon>
        <taxon>Agaricomycetes</taxon>
        <taxon>Agaricomycetidae</taxon>
        <taxon>Agaricales</taxon>
        <taxon>Marasmiineae</taxon>
        <taxon>Physalacriaceae</taxon>
        <taxon>Cylindrobasidium</taxon>
    </lineage>
</organism>
<evidence type="ECO:0000313" key="2">
    <source>
        <dbReference type="Proteomes" id="UP000054007"/>
    </source>
</evidence>
<name>A0A0D7B8M6_9AGAR</name>
<dbReference type="EMBL" id="KN880543">
    <property type="protein sequence ID" value="KIY66827.1"/>
    <property type="molecule type" value="Genomic_DNA"/>
</dbReference>
<reference evidence="1 2" key="1">
    <citation type="journal article" date="2015" name="Fungal Genet. Biol.">
        <title>Evolution of novel wood decay mechanisms in Agaricales revealed by the genome sequences of Fistulina hepatica and Cylindrobasidium torrendii.</title>
        <authorList>
            <person name="Floudas D."/>
            <person name="Held B.W."/>
            <person name="Riley R."/>
            <person name="Nagy L.G."/>
            <person name="Koehler G."/>
            <person name="Ransdell A.S."/>
            <person name="Younus H."/>
            <person name="Chow J."/>
            <person name="Chiniquy J."/>
            <person name="Lipzen A."/>
            <person name="Tritt A."/>
            <person name="Sun H."/>
            <person name="Haridas S."/>
            <person name="LaButti K."/>
            <person name="Ohm R.A."/>
            <person name="Kues U."/>
            <person name="Blanchette R.A."/>
            <person name="Grigoriev I.V."/>
            <person name="Minto R.E."/>
            <person name="Hibbett D.S."/>
        </authorList>
    </citation>
    <scope>NUCLEOTIDE SEQUENCE [LARGE SCALE GENOMIC DNA]</scope>
    <source>
        <strain evidence="1 2">FP15055 ss-10</strain>
    </source>
</reference>
<protein>
    <submittedName>
        <fullName evidence="1">Uncharacterized protein</fullName>
    </submittedName>
</protein>
<keyword evidence="2" id="KW-1185">Reference proteome</keyword>
<evidence type="ECO:0000313" key="1">
    <source>
        <dbReference type="EMBL" id="KIY66827.1"/>
    </source>
</evidence>
<accession>A0A0D7B8M6</accession>
<gene>
    <name evidence="1" type="ORF">CYLTODRAFT_423093</name>
</gene>